<dbReference type="InterPro" id="IPR019289">
    <property type="entry name" value="Phage_tail_E/E"/>
</dbReference>
<dbReference type="KEGG" id="hdi:HDIA_1998"/>
<evidence type="ECO:0008006" key="4">
    <source>
        <dbReference type="Google" id="ProtNLM"/>
    </source>
</evidence>
<accession>A0A2C9D5V1</accession>
<sequence length="125" mass="12959">MSKPKSATVTLEFPIEEVDGTPLETPITQLTFRRMKAKDALTMEGIDGKTEAGFALYAALAGVEPAVIAELDTDDLTAITEKVAPLMGKSGEAMLRQAMAKAAAEAAKASGETSSSDSDGKPDAP</sequence>
<reference evidence="3" key="1">
    <citation type="submission" date="2017-09" db="EMBL/GenBank/DDBJ databases">
        <title>Genome sequence of Nannocystis excedens DSM 71.</title>
        <authorList>
            <person name="Blom J."/>
        </authorList>
    </citation>
    <scope>NUCLEOTIDE SEQUENCE [LARGE SCALE GENOMIC DNA]</scope>
    <source>
        <strain evidence="3">type strain: E19</strain>
    </source>
</reference>
<dbReference type="AlphaFoldDB" id="A0A2C9D5V1"/>
<dbReference type="Proteomes" id="UP000223606">
    <property type="component" value="Chromosome 1"/>
</dbReference>
<proteinExistence type="predicted"/>
<dbReference type="Pfam" id="PF10109">
    <property type="entry name" value="Phage_TAC_7"/>
    <property type="match status" value="1"/>
</dbReference>
<evidence type="ECO:0000256" key="1">
    <source>
        <dbReference type="SAM" id="MobiDB-lite"/>
    </source>
</evidence>
<organism evidence="2 3">
    <name type="scientific">Hartmannibacter diazotrophicus</name>
    <dbReference type="NCBI Taxonomy" id="1482074"/>
    <lineage>
        <taxon>Bacteria</taxon>
        <taxon>Pseudomonadati</taxon>
        <taxon>Pseudomonadota</taxon>
        <taxon>Alphaproteobacteria</taxon>
        <taxon>Hyphomicrobiales</taxon>
        <taxon>Pleomorphomonadaceae</taxon>
        <taxon>Hartmannibacter</taxon>
    </lineage>
</organism>
<gene>
    <name evidence="2" type="ORF">HDIA_1998</name>
</gene>
<feature type="region of interest" description="Disordered" evidence="1">
    <location>
        <begin position="103"/>
        <end position="125"/>
    </location>
</feature>
<evidence type="ECO:0000313" key="2">
    <source>
        <dbReference type="EMBL" id="SON55539.1"/>
    </source>
</evidence>
<name>A0A2C9D5V1_9HYPH</name>
<protein>
    <recommendedName>
        <fullName evidence="4">Phage tail protein E</fullName>
    </recommendedName>
</protein>
<dbReference type="RefSeq" id="WP_197708122.1">
    <property type="nucleotide sequence ID" value="NZ_LT960614.1"/>
</dbReference>
<dbReference type="EMBL" id="LT960614">
    <property type="protein sequence ID" value="SON55539.1"/>
    <property type="molecule type" value="Genomic_DNA"/>
</dbReference>
<evidence type="ECO:0000313" key="3">
    <source>
        <dbReference type="Proteomes" id="UP000223606"/>
    </source>
</evidence>
<keyword evidence="3" id="KW-1185">Reference proteome</keyword>